<keyword evidence="1" id="KW-0812">Transmembrane</keyword>
<keyword evidence="1" id="KW-1133">Transmembrane helix</keyword>
<dbReference type="EMBL" id="QENY01000005">
    <property type="protein sequence ID" value="PVX56911.1"/>
    <property type="molecule type" value="Genomic_DNA"/>
</dbReference>
<comment type="caution">
    <text evidence="2">The sequence shown here is derived from an EMBL/GenBank/DDBJ whole genome shotgun (WGS) entry which is preliminary data.</text>
</comment>
<dbReference type="AlphaFoldDB" id="A0A2U0UH69"/>
<accession>A0A2U0UH69</accession>
<feature type="transmembrane region" description="Helical" evidence="1">
    <location>
        <begin position="74"/>
        <end position="92"/>
    </location>
</feature>
<evidence type="ECO:0000256" key="1">
    <source>
        <dbReference type="SAM" id="Phobius"/>
    </source>
</evidence>
<dbReference type="Proteomes" id="UP000245870">
    <property type="component" value="Unassembled WGS sequence"/>
</dbReference>
<name>A0A2U0UH69_9BACT</name>
<keyword evidence="3" id="KW-1185">Reference proteome</keyword>
<sequence length="93" mass="10957">MPMLFKVPKPRRFKHPMIYSDERKERLARIEERARQELGMSSKGTTTSASRRIRFATQWQLRHQQHAKSSHSSTVLLLFLIALFVLLLIILII</sequence>
<evidence type="ECO:0000313" key="3">
    <source>
        <dbReference type="Proteomes" id="UP000245870"/>
    </source>
</evidence>
<proteinExistence type="predicted"/>
<evidence type="ECO:0000313" key="2">
    <source>
        <dbReference type="EMBL" id="PVX56911.1"/>
    </source>
</evidence>
<protein>
    <submittedName>
        <fullName evidence="2">Uncharacterized protein</fullName>
    </submittedName>
</protein>
<keyword evidence="1" id="KW-0472">Membrane</keyword>
<organism evidence="2 3">
    <name type="scientific">Hallella colorans</name>
    <dbReference type="NCBI Taxonomy" id="1703337"/>
    <lineage>
        <taxon>Bacteria</taxon>
        <taxon>Pseudomonadati</taxon>
        <taxon>Bacteroidota</taxon>
        <taxon>Bacteroidia</taxon>
        <taxon>Bacteroidales</taxon>
        <taxon>Prevotellaceae</taxon>
        <taxon>Hallella</taxon>
    </lineage>
</organism>
<gene>
    <name evidence="2" type="ORF">C7379_10530</name>
</gene>
<reference evidence="2 3" key="1">
    <citation type="submission" date="2018-05" db="EMBL/GenBank/DDBJ databases">
        <title>Genomic Encyclopedia of Type Strains, Phase IV (KMG-IV): sequencing the most valuable type-strain genomes for metagenomic binning, comparative biology and taxonomic classification.</title>
        <authorList>
            <person name="Goeker M."/>
        </authorList>
    </citation>
    <scope>NUCLEOTIDE SEQUENCE [LARGE SCALE GENOMIC DNA]</scope>
    <source>
        <strain evidence="2 3">DSM 100333</strain>
    </source>
</reference>